<evidence type="ECO:0000313" key="1">
    <source>
        <dbReference type="EMBL" id="OGL46828.1"/>
    </source>
</evidence>
<name>A0A1F7S0K3_9BACT</name>
<proteinExistence type="predicted"/>
<dbReference type="InterPro" id="IPR027304">
    <property type="entry name" value="Trigger_fact/SurA_dom_sf"/>
</dbReference>
<dbReference type="EMBL" id="MGDD01000111">
    <property type="protein sequence ID" value="OGL46828.1"/>
    <property type="molecule type" value="Genomic_DNA"/>
</dbReference>
<gene>
    <name evidence="1" type="ORF">A2161_10070</name>
</gene>
<protein>
    <recommendedName>
        <fullName evidence="3">Lipoprotein</fullName>
    </recommendedName>
</protein>
<dbReference type="PROSITE" id="PS51257">
    <property type="entry name" value="PROKAR_LIPOPROTEIN"/>
    <property type="match status" value="1"/>
</dbReference>
<evidence type="ECO:0000313" key="2">
    <source>
        <dbReference type="Proteomes" id="UP000179266"/>
    </source>
</evidence>
<reference evidence="1 2" key="1">
    <citation type="journal article" date="2016" name="Nat. Commun.">
        <title>Thousands of microbial genomes shed light on interconnected biogeochemical processes in an aquifer system.</title>
        <authorList>
            <person name="Anantharaman K."/>
            <person name="Brown C.T."/>
            <person name="Hug L.A."/>
            <person name="Sharon I."/>
            <person name="Castelle C.J."/>
            <person name="Probst A.J."/>
            <person name="Thomas B.C."/>
            <person name="Singh A."/>
            <person name="Wilkins M.J."/>
            <person name="Karaoz U."/>
            <person name="Brodie E.L."/>
            <person name="Williams K.H."/>
            <person name="Hubbard S.S."/>
            <person name="Banfield J.F."/>
        </authorList>
    </citation>
    <scope>NUCLEOTIDE SEQUENCE [LARGE SCALE GENOMIC DNA]</scope>
</reference>
<evidence type="ECO:0008006" key="3">
    <source>
        <dbReference type="Google" id="ProtNLM"/>
    </source>
</evidence>
<dbReference type="Proteomes" id="UP000179266">
    <property type="component" value="Unassembled WGS sequence"/>
</dbReference>
<dbReference type="Gene3D" id="1.10.4030.10">
    <property type="entry name" value="Porin chaperone SurA, peptide-binding domain"/>
    <property type="match status" value="1"/>
</dbReference>
<organism evidence="1 2">
    <name type="scientific">Candidatus Schekmanbacteria bacterium RBG_13_48_7</name>
    <dbReference type="NCBI Taxonomy" id="1817878"/>
    <lineage>
        <taxon>Bacteria</taxon>
        <taxon>Candidatus Schekmaniibacteriota</taxon>
    </lineage>
</organism>
<dbReference type="AlphaFoldDB" id="A0A1F7S0K3"/>
<sequence>MRILFYTIFFIILLGCQSSAGDWQLVDQIVVVIGDEALCKSELNAYIEFFRPEYPPPENERDSVFMKEALDELIKRKLGIEFFKKLFVPIFLPNSLVTKQILIQERFSDEGEFDVSLRKNGFTPLTLGEWIKDDYILTLGINRRYGLIETGSMEVEEFLKDSEEKASPLWNNWLAKLPIDKREEMAADILQERKISEKLKDLSTDLMKQTRIQQLMYLEQLH</sequence>
<accession>A0A1F7S0K3</accession>
<comment type="caution">
    <text evidence="1">The sequence shown here is derived from an EMBL/GenBank/DDBJ whole genome shotgun (WGS) entry which is preliminary data.</text>
</comment>
<dbReference type="SUPFAM" id="SSF109998">
    <property type="entry name" value="Triger factor/SurA peptide-binding domain-like"/>
    <property type="match status" value="1"/>
</dbReference>